<proteinExistence type="inferred from homology"/>
<evidence type="ECO:0000256" key="7">
    <source>
        <dbReference type="ARBA" id="ARBA00023242"/>
    </source>
</evidence>
<evidence type="ECO:0000259" key="8">
    <source>
        <dbReference type="Pfam" id="PF13359"/>
    </source>
</evidence>
<dbReference type="PANTHER" id="PTHR22930:SF85">
    <property type="entry name" value="GH03217P-RELATED"/>
    <property type="match status" value="1"/>
</dbReference>
<feature type="domain" description="DUF8040" evidence="9">
    <location>
        <begin position="97"/>
        <end position="176"/>
    </location>
</feature>
<evidence type="ECO:0000313" key="11">
    <source>
        <dbReference type="Proteomes" id="UP000324748"/>
    </source>
</evidence>
<keyword evidence="5" id="KW-0479">Metal-binding</keyword>
<dbReference type="AlphaFoldDB" id="A0A5B0PFY4"/>
<sequence length="434" mass="50016">MMDIHSSNPPSLATQFTYFHSSHTSLQHLKQPTMDNNLLAMLAAAGASLVQLNNTIISIAAAGAAITYLGKMWNTYEPYYGDGGQARYTRFLLNEVRPELFREITRMERSTFNSLVEELKFNRLLKDGRSVCVEEQVLIFLDIVCHNNAMRQTAVKFWRGLYTVTRYFGLVLDSLVNIYPNYVKFNMESCIQPDDISKNPRYKAFKNALGAIDGVFIPATVPANIQSPWRNRKGFIAQNVLAAVNFNFEFVYVLAGWEGSAHDTRVFNNATSKGLKIPQRKYFLADTGYGLRQGLMTPFRGVRYHLKEQAKAGLKPANKKELYNLRHATLRNIVERIFGCIKRKFPILHSAPEVELKKQVHLIYALCTLWNYIRTHKRLENLFDDPDKEQRVVQTTNTDDEAFNVADEDSMMKHRRDRLANKLFLQYVTYKRQN</sequence>
<evidence type="ECO:0000313" key="10">
    <source>
        <dbReference type="EMBL" id="KAA1099494.1"/>
    </source>
</evidence>
<dbReference type="EMBL" id="VSWC01000054">
    <property type="protein sequence ID" value="KAA1099494.1"/>
    <property type="molecule type" value="Genomic_DNA"/>
</dbReference>
<dbReference type="PANTHER" id="PTHR22930">
    <property type="match status" value="1"/>
</dbReference>
<evidence type="ECO:0000256" key="4">
    <source>
        <dbReference type="ARBA" id="ARBA00022722"/>
    </source>
</evidence>
<comment type="caution">
    <text evidence="10">The sequence shown here is derived from an EMBL/GenBank/DDBJ whole genome shotgun (WGS) entry which is preliminary data.</text>
</comment>
<organism evidence="10 11">
    <name type="scientific">Puccinia graminis f. sp. tritici</name>
    <dbReference type="NCBI Taxonomy" id="56615"/>
    <lineage>
        <taxon>Eukaryota</taxon>
        <taxon>Fungi</taxon>
        <taxon>Dikarya</taxon>
        <taxon>Basidiomycota</taxon>
        <taxon>Pucciniomycotina</taxon>
        <taxon>Pucciniomycetes</taxon>
        <taxon>Pucciniales</taxon>
        <taxon>Pucciniaceae</taxon>
        <taxon>Puccinia</taxon>
    </lineage>
</organism>
<dbReference type="InterPro" id="IPR058353">
    <property type="entry name" value="DUF8040"/>
</dbReference>
<dbReference type="InterPro" id="IPR045249">
    <property type="entry name" value="HARBI1-like"/>
</dbReference>
<dbReference type="GO" id="GO:0046872">
    <property type="term" value="F:metal ion binding"/>
    <property type="evidence" value="ECO:0007669"/>
    <property type="project" value="UniProtKB-KW"/>
</dbReference>
<dbReference type="Pfam" id="PF13359">
    <property type="entry name" value="DDE_Tnp_4"/>
    <property type="match status" value="1"/>
</dbReference>
<protein>
    <submittedName>
        <fullName evidence="10">Uncharacterized protein</fullName>
    </submittedName>
</protein>
<dbReference type="InterPro" id="IPR027806">
    <property type="entry name" value="HARBI1_dom"/>
</dbReference>
<feature type="domain" description="DDE Tnp4" evidence="8">
    <location>
        <begin position="212"/>
        <end position="371"/>
    </location>
</feature>
<keyword evidence="11" id="KW-1185">Reference proteome</keyword>
<evidence type="ECO:0000256" key="2">
    <source>
        <dbReference type="ARBA" id="ARBA00004123"/>
    </source>
</evidence>
<dbReference type="Pfam" id="PF26138">
    <property type="entry name" value="DUF8040"/>
    <property type="match status" value="1"/>
</dbReference>
<evidence type="ECO:0000259" key="9">
    <source>
        <dbReference type="Pfam" id="PF26138"/>
    </source>
</evidence>
<gene>
    <name evidence="10" type="ORF">PGT21_050005</name>
</gene>
<keyword evidence="4" id="KW-0540">Nuclease</keyword>
<dbReference type="OrthoDB" id="2505476at2759"/>
<name>A0A5B0PFY4_PUCGR</name>
<comment type="subcellular location">
    <subcellularLocation>
        <location evidence="2">Nucleus</location>
    </subcellularLocation>
</comment>
<accession>A0A5B0PFY4</accession>
<dbReference type="GO" id="GO:0005634">
    <property type="term" value="C:nucleus"/>
    <property type="evidence" value="ECO:0007669"/>
    <property type="project" value="UniProtKB-SubCell"/>
</dbReference>
<comment type="similarity">
    <text evidence="3">Belongs to the HARBI1 family.</text>
</comment>
<keyword evidence="7" id="KW-0539">Nucleus</keyword>
<comment type="cofactor">
    <cofactor evidence="1">
        <name>a divalent metal cation</name>
        <dbReference type="ChEBI" id="CHEBI:60240"/>
    </cofactor>
</comment>
<dbReference type="Proteomes" id="UP000324748">
    <property type="component" value="Unassembled WGS sequence"/>
</dbReference>
<dbReference type="GO" id="GO:0016787">
    <property type="term" value="F:hydrolase activity"/>
    <property type="evidence" value="ECO:0007669"/>
    <property type="project" value="UniProtKB-KW"/>
</dbReference>
<evidence type="ECO:0000256" key="3">
    <source>
        <dbReference type="ARBA" id="ARBA00006958"/>
    </source>
</evidence>
<reference evidence="10 11" key="1">
    <citation type="submission" date="2019-05" db="EMBL/GenBank/DDBJ databases">
        <title>Emergence of the Ug99 lineage of the wheat stem rust pathogen through somatic hybridization.</title>
        <authorList>
            <person name="Li F."/>
            <person name="Upadhyaya N.M."/>
            <person name="Sperschneider J."/>
            <person name="Matny O."/>
            <person name="Nguyen-Phuc H."/>
            <person name="Mago R."/>
            <person name="Raley C."/>
            <person name="Miller M.E."/>
            <person name="Silverstein K.A.T."/>
            <person name="Henningsen E."/>
            <person name="Hirsch C.D."/>
            <person name="Visser B."/>
            <person name="Pretorius Z.A."/>
            <person name="Steffenson B.J."/>
            <person name="Schwessinger B."/>
            <person name="Dodds P.N."/>
            <person name="Figueroa M."/>
        </authorList>
    </citation>
    <scope>NUCLEOTIDE SEQUENCE [LARGE SCALE GENOMIC DNA]</scope>
    <source>
        <strain evidence="10">21-0</strain>
    </source>
</reference>
<keyword evidence="6" id="KW-0378">Hydrolase</keyword>
<dbReference type="GO" id="GO:0004518">
    <property type="term" value="F:nuclease activity"/>
    <property type="evidence" value="ECO:0007669"/>
    <property type="project" value="UniProtKB-KW"/>
</dbReference>
<evidence type="ECO:0000256" key="6">
    <source>
        <dbReference type="ARBA" id="ARBA00022801"/>
    </source>
</evidence>
<evidence type="ECO:0000256" key="5">
    <source>
        <dbReference type="ARBA" id="ARBA00022723"/>
    </source>
</evidence>
<evidence type="ECO:0000256" key="1">
    <source>
        <dbReference type="ARBA" id="ARBA00001968"/>
    </source>
</evidence>